<reference evidence="1 2" key="2">
    <citation type="journal article" date="2023" name="ChemBioChem">
        <title>Acyltransferase Domain Exchange between Two Independent Type I Polyketide Synthases in the Same Producer Strain of Macrolide Antibiotics.</title>
        <authorList>
            <person name="Kudo F."/>
            <person name="Kishikawa K."/>
            <person name="Tsuboi K."/>
            <person name="Kido T."/>
            <person name="Usui T."/>
            <person name="Hashimoto J."/>
            <person name="Shin-Ya K."/>
            <person name="Miyanaga A."/>
            <person name="Eguchi T."/>
        </authorList>
    </citation>
    <scope>NUCLEOTIDE SEQUENCE [LARGE SCALE GENOMIC DNA]</scope>
    <source>
        <strain evidence="1 2">A-8890</strain>
    </source>
</reference>
<name>A0ABN5VDF3_9ACTN</name>
<proteinExistence type="predicted"/>
<keyword evidence="2" id="KW-1185">Reference proteome</keyword>
<evidence type="ECO:0000313" key="1">
    <source>
        <dbReference type="EMBL" id="BBC30978.1"/>
    </source>
</evidence>
<reference evidence="1 2" key="1">
    <citation type="journal article" date="2010" name="ChemBioChem">
        <title>Cloning and characterization of the biosynthetic gene cluster of 16-membered macrolide antibiotic FD-891: involvement of a dual functional cytochrome P450 monooxygenase catalyzing epoxidation and hydroxylation.</title>
        <authorList>
            <person name="Kudo F."/>
            <person name="Motegi A."/>
            <person name="Mizoue K."/>
            <person name="Eguchi T."/>
        </authorList>
    </citation>
    <scope>NUCLEOTIDE SEQUENCE [LARGE SCALE GENOMIC DNA]</scope>
    <source>
        <strain evidence="1 2">A-8890</strain>
    </source>
</reference>
<accession>A0ABN5VDF3</accession>
<evidence type="ECO:0000313" key="2">
    <source>
        <dbReference type="Proteomes" id="UP001321542"/>
    </source>
</evidence>
<protein>
    <submittedName>
        <fullName evidence="1">Uncharacterized protein</fullName>
    </submittedName>
</protein>
<sequence>MCSRDVIYPRYLNGFFPKAGIRAHGFWTSPDDKEPRLFVLASMDEGADPTELAERFGRSPELAAPV</sequence>
<dbReference type="EMBL" id="AP018448">
    <property type="protein sequence ID" value="BBC30978.1"/>
    <property type="molecule type" value="Genomic_DNA"/>
</dbReference>
<dbReference type="Proteomes" id="UP001321542">
    <property type="component" value="Chromosome"/>
</dbReference>
<dbReference type="RefSeq" id="WP_286260454.1">
    <property type="nucleotide sequence ID" value="NZ_AP018448.1"/>
</dbReference>
<organism evidence="1 2">
    <name type="scientific">Streptomyces graminofaciens</name>
    <dbReference type="NCBI Taxonomy" id="68212"/>
    <lineage>
        <taxon>Bacteria</taxon>
        <taxon>Bacillati</taxon>
        <taxon>Actinomycetota</taxon>
        <taxon>Actinomycetes</taxon>
        <taxon>Kitasatosporales</taxon>
        <taxon>Streptomycetaceae</taxon>
        <taxon>Streptomyces</taxon>
    </lineage>
</organism>
<gene>
    <name evidence="1" type="ORF">SGFS_022720</name>
</gene>